<dbReference type="Proteomes" id="UP000262379">
    <property type="component" value="Unassembled WGS sequence"/>
</dbReference>
<gene>
    <name evidence="1" type="ORF">DY251_19730</name>
</gene>
<evidence type="ECO:0000313" key="1">
    <source>
        <dbReference type="EMBL" id="RFC64005.1"/>
    </source>
</evidence>
<accession>A0A371X455</accession>
<sequence>MHEMVAPQTSADNSLVKGLRAVNVTAWMHRSSWGGRCILFENVVIRLDRFRQIRLTEDGLPPWGDPV</sequence>
<name>A0A371X455_9HYPH</name>
<keyword evidence="2" id="KW-1185">Reference proteome</keyword>
<proteinExistence type="predicted"/>
<protein>
    <submittedName>
        <fullName evidence="1">Uncharacterized protein</fullName>
    </submittedName>
</protein>
<comment type="caution">
    <text evidence="1">The sequence shown here is derived from an EMBL/GenBank/DDBJ whole genome shotgun (WGS) entry which is preliminary data.</text>
</comment>
<reference evidence="2" key="1">
    <citation type="submission" date="2018-08" db="EMBL/GenBank/DDBJ databases">
        <authorList>
            <person name="Im W.T."/>
        </authorList>
    </citation>
    <scope>NUCLEOTIDE SEQUENCE [LARGE SCALE GENOMIC DNA]</scope>
    <source>
        <strain evidence="2">LA-28</strain>
    </source>
</reference>
<organism evidence="1 2">
    <name type="scientific">Mesorhizobium denitrificans</name>
    <dbReference type="NCBI Taxonomy" id="2294114"/>
    <lineage>
        <taxon>Bacteria</taxon>
        <taxon>Pseudomonadati</taxon>
        <taxon>Pseudomonadota</taxon>
        <taxon>Alphaproteobacteria</taxon>
        <taxon>Hyphomicrobiales</taxon>
        <taxon>Phyllobacteriaceae</taxon>
        <taxon>Mesorhizobium</taxon>
    </lineage>
</organism>
<dbReference type="AlphaFoldDB" id="A0A371X455"/>
<evidence type="ECO:0000313" key="2">
    <source>
        <dbReference type="Proteomes" id="UP000262379"/>
    </source>
</evidence>
<dbReference type="EMBL" id="QURN01000020">
    <property type="protein sequence ID" value="RFC64005.1"/>
    <property type="molecule type" value="Genomic_DNA"/>
</dbReference>